<comment type="caution">
    <text evidence="3">The sequence shown here is derived from an EMBL/GenBank/DDBJ whole genome shotgun (WGS) entry which is preliminary data.</text>
</comment>
<dbReference type="Pfam" id="PF13391">
    <property type="entry name" value="HNH_2"/>
    <property type="match status" value="1"/>
</dbReference>
<protein>
    <submittedName>
        <fullName evidence="3">Uncharacterized protein</fullName>
    </submittedName>
</protein>
<name>A0A099T1D6_METMT</name>
<evidence type="ECO:0000313" key="3">
    <source>
        <dbReference type="EMBL" id="KGK98962.1"/>
    </source>
</evidence>
<dbReference type="InterPro" id="IPR021961">
    <property type="entry name" value="McrB_DNA-bd"/>
</dbReference>
<dbReference type="Gene3D" id="3.30.920.90">
    <property type="match status" value="1"/>
</dbReference>
<proteinExistence type="predicted"/>
<dbReference type="EMBL" id="JRHO01000009">
    <property type="protein sequence ID" value="KGK98962.1"/>
    <property type="molecule type" value="Genomic_DNA"/>
</dbReference>
<dbReference type="InterPro" id="IPR003615">
    <property type="entry name" value="HNH_nuc"/>
</dbReference>
<gene>
    <name evidence="3" type="ORF">LI82_02660</name>
</gene>
<dbReference type="Proteomes" id="UP000029859">
    <property type="component" value="Unassembled WGS sequence"/>
</dbReference>
<dbReference type="Pfam" id="PF12102">
    <property type="entry name" value="MrcB_N"/>
    <property type="match status" value="1"/>
</dbReference>
<organism evidence="3 4">
    <name type="scientific">Methanococcoides methylutens</name>
    <dbReference type="NCBI Taxonomy" id="2226"/>
    <lineage>
        <taxon>Archaea</taxon>
        <taxon>Methanobacteriati</taxon>
        <taxon>Methanobacteriota</taxon>
        <taxon>Stenosarchaea group</taxon>
        <taxon>Methanomicrobia</taxon>
        <taxon>Methanosarcinales</taxon>
        <taxon>Methanosarcinaceae</taxon>
        <taxon>Methanococcoides</taxon>
    </lineage>
</organism>
<evidence type="ECO:0000313" key="4">
    <source>
        <dbReference type="Proteomes" id="UP000029859"/>
    </source>
</evidence>
<evidence type="ECO:0000259" key="2">
    <source>
        <dbReference type="Pfam" id="PF13391"/>
    </source>
</evidence>
<sequence>MRNNAKESVEKKALIDVSKYKVDGSPGKGNWAEIPWIGVFDKNITTSAEKGYYIVYLFRADMSGFYLSLNQGWTYYARTYGDKEAREHIRTVAAGFKDSLKSSLADFSFDEIDLKSDKKFAVGYQLGHICGKFYSKEYVPDDLQLANDLRNLIGVYRELTGIVGSRSFEDIVDRLLKGDDVDDIEDEEYQSEVIEATPSITPKEPQKRSKSTIKHGKEVWIRNPKIAKESLEKSNYLCEIDSEHKTFTSSITDDNFVEAHHLIPMGNQDEFKNSLDVPGNIVSLCPNCHRRLHHASVAEKEDSIKALYVERKDDLKDYGIEISLEDLFGYYK</sequence>
<accession>A0A099T1D6</accession>
<dbReference type="CDD" id="cd00085">
    <property type="entry name" value="HNHc"/>
    <property type="match status" value="1"/>
</dbReference>
<evidence type="ECO:0000259" key="1">
    <source>
        <dbReference type="Pfam" id="PF12102"/>
    </source>
</evidence>
<reference evidence="3 4" key="1">
    <citation type="submission" date="2014-09" db="EMBL/GenBank/DDBJ databases">
        <title>Draft genome sequence of an obligately methylotrophic methanogen, Methanococcoides methylutens, isolated from marine sediment.</title>
        <authorList>
            <person name="Guan Y."/>
            <person name="Ngugi D.K."/>
            <person name="Blom J."/>
            <person name="Ali S."/>
            <person name="Ferry J.G."/>
            <person name="Stingl U."/>
        </authorList>
    </citation>
    <scope>NUCLEOTIDE SEQUENCE [LARGE SCALE GENOMIC DNA]</scope>
    <source>
        <strain evidence="3 4">DSM 2657</strain>
    </source>
</reference>
<feature type="domain" description="Type IV methyl-directed restriction enzyme EcoKMcrB subunit DNA-binding" evidence="1">
    <location>
        <begin position="1"/>
        <end position="160"/>
    </location>
</feature>
<dbReference type="AlphaFoldDB" id="A0A099T1D6"/>
<feature type="domain" description="HNH nuclease" evidence="2">
    <location>
        <begin position="251"/>
        <end position="294"/>
    </location>
</feature>
<keyword evidence="4" id="KW-1185">Reference proteome</keyword>